<dbReference type="PANTHER" id="PTHR48090">
    <property type="entry name" value="UNDECAPRENYL-PHOSPHATE 4-DEOXY-4-FORMAMIDO-L-ARABINOSE TRANSFERASE-RELATED"/>
    <property type="match status" value="1"/>
</dbReference>
<dbReference type="PANTHER" id="PTHR48090:SF7">
    <property type="entry name" value="RFBJ PROTEIN"/>
    <property type="match status" value="1"/>
</dbReference>
<dbReference type="CDD" id="cd04179">
    <property type="entry name" value="DPM_DPG-synthase_like"/>
    <property type="match status" value="1"/>
</dbReference>
<dbReference type="InterPro" id="IPR001173">
    <property type="entry name" value="Glyco_trans_2-like"/>
</dbReference>
<dbReference type="InterPro" id="IPR029044">
    <property type="entry name" value="Nucleotide-diphossugar_trans"/>
</dbReference>
<gene>
    <name evidence="2" type="ORF">A3A90_02250</name>
</gene>
<dbReference type="AlphaFoldDB" id="A0A1G2TXZ9"/>
<dbReference type="InterPro" id="IPR050256">
    <property type="entry name" value="Glycosyltransferase_2"/>
</dbReference>
<sequence>MYRNKKVSVVIPTYNEAQSIRGVIEGFFETGFVDEVVAVDNNALGNTAEEIKKTKARHIEEKENQGYGHAIMRGLKEAEGDLIVVTEADGTFRPVDIEKLLSYSQDFDVVFGTRTSREVMWEGAFMPYPVRFGNWLWAKCVEVLFNGPVLTDVGCTYKLINRKTLNKIVELFSLSKGDGTFNPELMIWILRQNLKVIEIPVIYKERVGKSMYTGSIWRATKLGFKMIPVIFKYVFKKI</sequence>
<proteinExistence type="predicted"/>
<accession>A0A1G2TXZ9</accession>
<feature type="domain" description="Glycosyltransferase 2-like" evidence="1">
    <location>
        <begin position="8"/>
        <end position="164"/>
    </location>
</feature>
<dbReference type="SUPFAM" id="SSF53448">
    <property type="entry name" value="Nucleotide-diphospho-sugar transferases"/>
    <property type="match status" value="1"/>
</dbReference>
<comment type="caution">
    <text evidence="2">The sequence shown here is derived from an EMBL/GenBank/DDBJ whole genome shotgun (WGS) entry which is preliminary data.</text>
</comment>
<dbReference type="Pfam" id="PF00535">
    <property type="entry name" value="Glycos_transf_2"/>
    <property type="match status" value="1"/>
</dbReference>
<organism evidence="2 3">
    <name type="scientific">Candidatus Zambryskibacteria bacterium RIFCSPLOWO2_01_FULL_35_19</name>
    <dbReference type="NCBI Taxonomy" id="1802757"/>
    <lineage>
        <taxon>Bacteria</taxon>
        <taxon>Candidatus Zambryskiibacteriota</taxon>
    </lineage>
</organism>
<name>A0A1G2TXZ9_9BACT</name>
<protein>
    <recommendedName>
        <fullName evidence="1">Glycosyltransferase 2-like domain-containing protein</fullName>
    </recommendedName>
</protein>
<evidence type="ECO:0000259" key="1">
    <source>
        <dbReference type="Pfam" id="PF00535"/>
    </source>
</evidence>
<dbReference type="Proteomes" id="UP000178404">
    <property type="component" value="Unassembled WGS sequence"/>
</dbReference>
<reference evidence="2 3" key="1">
    <citation type="journal article" date="2016" name="Nat. Commun.">
        <title>Thousands of microbial genomes shed light on interconnected biogeochemical processes in an aquifer system.</title>
        <authorList>
            <person name="Anantharaman K."/>
            <person name="Brown C.T."/>
            <person name="Hug L.A."/>
            <person name="Sharon I."/>
            <person name="Castelle C.J."/>
            <person name="Probst A.J."/>
            <person name="Thomas B.C."/>
            <person name="Singh A."/>
            <person name="Wilkins M.J."/>
            <person name="Karaoz U."/>
            <person name="Brodie E.L."/>
            <person name="Williams K.H."/>
            <person name="Hubbard S.S."/>
            <person name="Banfield J.F."/>
        </authorList>
    </citation>
    <scope>NUCLEOTIDE SEQUENCE [LARGE SCALE GENOMIC DNA]</scope>
</reference>
<dbReference type="Gene3D" id="3.90.550.10">
    <property type="entry name" value="Spore Coat Polysaccharide Biosynthesis Protein SpsA, Chain A"/>
    <property type="match status" value="1"/>
</dbReference>
<evidence type="ECO:0000313" key="3">
    <source>
        <dbReference type="Proteomes" id="UP000178404"/>
    </source>
</evidence>
<dbReference type="EMBL" id="MHWA01000006">
    <property type="protein sequence ID" value="OHB02176.1"/>
    <property type="molecule type" value="Genomic_DNA"/>
</dbReference>
<evidence type="ECO:0000313" key="2">
    <source>
        <dbReference type="EMBL" id="OHB02176.1"/>
    </source>
</evidence>